<dbReference type="InterPro" id="IPR012678">
    <property type="entry name" value="Ribosomal_uL23/eL15/eS24_sf"/>
</dbReference>
<keyword evidence="3" id="KW-0694">RNA-binding</keyword>
<evidence type="ECO:0000256" key="2">
    <source>
        <dbReference type="ARBA" id="ARBA00022730"/>
    </source>
</evidence>
<dbReference type="InterPro" id="IPR001014">
    <property type="entry name" value="Ribosomal_uL23_CS"/>
</dbReference>
<dbReference type="RefSeq" id="YP_009863749.1">
    <property type="nucleotide sequence ID" value="NC_049013.1"/>
</dbReference>
<dbReference type="GO" id="GO:0019843">
    <property type="term" value="F:rRNA binding"/>
    <property type="evidence" value="ECO:0007669"/>
    <property type="project" value="UniProtKB-KW"/>
</dbReference>
<dbReference type="Gene3D" id="3.30.70.330">
    <property type="match status" value="1"/>
</dbReference>
<dbReference type="GO" id="GO:0003735">
    <property type="term" value="F:structural constituent of ribosome"/>
    <property type="evidence" value="ECO:0007669"/>
    <property type="project" value="InterPro"/>
</dbReference>
<dbReference type="Pfam" id="PF00276">
    <property type="entry name" value="Ribosomal_L23"/>
    <property type="match status" value="1"/>
</dbReference>
<sequence length="95" mass="11150">MQIDTEIIKKPLLSDKTLRLINNNQYSFLVTKKSNKIEIKAAIEKLFNVKIKKVNTITRPIKQRRIGRFIGTKPLFKKAIITLEPNQKIQLFQEE</sequence>
<dbReference type="InterPro" id="IPR012677">
    <property type="entry name" value="Nucleotide-bd_a/b_plait_sf"/>
</dbReference>
<reference evidence="9" key="1">
    <citation type="submission" date="2020-04" db="EMBL/GenBank/DDBJ databases">
        <authorList>
            <person name="Hulatt C.J."/>
            <person name="Posewitz M.C."/>
        </authorList>
    </citation>
    <scope>NUCLEOTIDE SEQUENCE</scope>
    <source>
        <strain evidence="9">NIVA-4/92</strain>
    </source>
</reference>
<dbReference type="EMBL" id="MT364382">
    <property type="protein sequence ID" value="QKE31080.1"/>
    <property type="molecule type" value="Genomic_DNA"/>
</dbReference>
<dbReference type="GO" id="GO:0005840">
    <property type="term" value="C:ribosome"/>
    <property type="evidence" value="ECO:0007669"/>
    <property type="project" value="UniProtKB-KW"/>
</dbReference>
<keyword evidence="9" id="KW-0934">Plastid</keyword>
<dbReference type="HAMAP" id="MF_01369_B">
    <property type="entry name" value="Ribosomal_uL23_B"/>
    <property type="match status" value="1"/>
</dbReference>
<evidence type="ECO:0000256" key="6">
    <source>
        <dbReference type="ARBA" id="ARBA00035287"/>
    </source>
</evidence>
<dbReference type="PANTHER" id="PTHR11620">
    <property type="entry name" value="60S RIBOSOMAL PROTEIN L23A"/>
    <property type="match status" value="1"/>
</dbReference>
<dbReference type="GeneID" id="55752419"/>
<proteinExistence type="inferred from homology"/>
<dbReference type="SUPFAM" id="SSF54189">
    <property type="entry name" value="Ribosomal proteins S24e, L23 and L15e"/>
    <property type="match status" value="1"/>
</dbReference>
<keyword evidence="2" id="KW-0699">rRNA-binding</keyword>
<evidence type="ECO:0000256" key="8">
    <source>
        <dbReference type="RuleBase" id="RU003934"/>
    </source>
</evidence>
<comment type="similarity">
    <text evidence="1 8">Belongs to the universal ribosomal protein uL23 family.</text>
</comment>
<dbReference type="PROSITE" id="PS00050">
    <property type="entry name" value="RIBOSOMAL_L23"/>
    <property type="match status" value="1"/>
</dbReference>
<dbReference type="AlphaFoldDB" id="A0A7D3Q960"/>
<keyword evidence="4 8" id="KW-0689">Ribosomal protein</keyword>
<organism evidence="9">
    <name type="scientific">Pavlova sp. NIVA-4/92</name>
    <dbReference type="NCBI Taxonomy" id="2686093"/>
    <lineage>
        <taxon>Eukaryota</taxon>
        <taxon>Haptista</taxon>
        <taxon>Haptophyta</taxon>
        <taxon>Pavlovophyceae</taxon>
        <taxon>Pavlovales</taxon>
        <taxon>Pavlovaceae</taxon>
        <taxon>Pavlova</taxon>
    </lineage>
</organism>
<dbReference type="InterPro" id="IPR013025">
    <property type="entry name" value="Ribosomal_uL23-like"/>
</dbReference>
<evidence type="ECO:0000256" key="1">
    <source>
        <dbReference type="ARBA" id="ARBA00006700"/>
    </source>
</evidence>
<evidence type="ECO:0000256" key="7">
    <source>
        <dbReference type="ARBA" id="ARBA00035366"/>
    </source>
</evidence>
<keyword evidence="5 8" id="KW-0687">Ribonucleoprotein</keyword>
<accession>A0A7D3Q960</accession>
<dbReference type="GO" id="GO:1990904">
    <property type="term" value="C:ribonucleoprotein complex"/>
    <property type="evidence" value="ECO:0007669"/>
    <property type="project" value="UniProtKB-KW"/>
</dbReference>
<protein>
    <recommendedName>
        <fullName evidence="6">Large ribosomal subunit protein uL23c</fullName>
    </recommendedName>
    <alternativeName>
        <fullName evidence="7">50S ribosomal protein L23, chloroplastic</fullName>
    </alternativeName>
</protein>
<dbReference type="FunFam" id="3.30.70.330:FF:000001">
    <property type="entry name" value="50S ribosomal protein L23"/>
    <property type="match status" value="1"/>
</dbReference>
<name>A0A7D3Q960_9EUKA</name>
<evidence type="ECO:0000256" key="5">
    <source>
        <dbReference type="ARBA" id="ARBA00023274"/>
    </source>
</evidence>
<evidence type="ECO:0000313" key="9">
    <source>
        <dbReference type="EMBL" id="QKE31080.1"/>
    </source>
</evidence>
<geneLocation type="plastid" evidence="9"/>
<evidence type="ECO:0000256" key="4">
    <source>
        <dbReference type="ARBA" id="ARBA00022980"/>
    </source>
</evidence>
<dbReference type="GO" id="GO:0006412">
    <property type="term" value="P:translation"/>
    <property type="evidence" value="ECO:0007669"/>
    <property type="project" value="InterPro"/>
</dbReference>
<gene>
    <name evidence="9" type="primary">rpl23</name>
</gene>
<evidence type="ECO:0000256" key="3">
    <source>
        <dbReference type="ARBA" id="ARBA00022884"/>
    </source>
</evidence>
<dbReference type="NCBIfam" id="NF004363">
    <property type="entry name" value="PRK05738.2-4"/>
    <property type="match status" value="1"/>
</dbReference>